<organism evidence="2 3">
    <name type="scientific">Teichococcus globiformis</name>
    <dbReference type="NCBI Taxonomy" id="2307229"/>
    <lineage>
        <taxon>Bacteria</taxon>
        <taxon>Pseudomonadati</taxon>
        <taxon>Pseudomonadota</taxon>
        <taxon>Alphaproteobacteria</taxon>
        <taxon>Acetobacterales</taxon>
        <taxon>Roseomonadaceae</taxon>
        <taxon>Roseomonas</taxon>
    </lineage>
</organism>
<gene>
    <name evidence="2" type="ORF">ACFOD4_02895</name>
</gene>
<accession>A0ABV7FYZ6</accession>
<keyword evidence="1" id="KW-1133">Transmembrane helix</keyword>
<name>A0ABV7FYZ6_9PROT</name>
<protein>
    <submittedName>
        <fullName evidence="2">AzlD family protein</fullName>
    </submittedName>
</protein>
<dbReference type="RefSeq" id="WP_379593604.1">
    <property type="nucleotide sequence ID" value="NZ_JBHRTN010000004.1"/>
</dbReference>
<keyword evidence="1" id="KW-0472">Membrane</keyword>
<proteinExistence type="predicted"/>
<sequence length="101" mass="10753">MRGDVLLAILGMAAITYLCRAGGYAVLRAIRPPPFVEAWLRNLPGPLFAAYVSIAFSALGWIGVPAMVAVILVQWRTRSLSGAILAGVAAIWGLQWLIGGF</sequence>
<feature type="transmembrane region" description="Helical" evidence="1">
    <location>
        <begin position="80"/>
        <end position="98"/>
    </location>
</feature>
<dbReference type="InterPro" id="IPR008407">
    <property type="entry name" value="Brnchd-chn_aa_trnsp_AzlD"/>
</dbReference>
<reference evidence="3" key="1">
    <citation type="journal article" date="2019" name="Int. J. Syst. Evol. Microbiol.">
        <title>The Global Catalogue of Microorganisms (GCM) 10K type strain sequencing project: providing services to taxonomists for standard genome sequencing and annotation.</title>
        <authorList>
            <consortium name="The Broad Institute Genomics Platform"/>
            <consortium name="The Broad Institute Genome Sequencing Center for Infectious Disease"/>
            <person name="Wu L."/>
            <person name="Ma J."/>
        </authorList>
    </citation>
    <scope>NUCLEOTIDE SEQUENCE [LARGE SCALE GENOMIC DNA]</scope>
    <source>
        <strain evidence="3">KCTC 52094</strain>
    </source>
</reference>
<dbReference type="Pfam" id="PF05437">
    <property type="entry name" value="AzlD"/>
    <property type="match status" value="1"/>
</dbReference>
<feature type="transmembrane region" description="Helical" evidence="1">
    <location>
        <begin position="48"/>
        <end position="73"/>
    </location>
</feature>
<keyword evidence="1" id="KW-0812">Transmembrane</keyword>
<keyword evidence="3" id="KW-1185">Reference proteome</keyword>
<comment type="caution">
    <text evidence="2">The sequence shown here is derived from an EMBL/GenBank/DDBJ whole genome shotgun (WGS) entry which is preliminary data.</text>
</comment>
<dbReference type="Proteomes" id="UP001595593">
    <property type="component" value="Unassembled WGS sequence"/>
</dbReference>
<evidence type="ECO:0000256" key="1">
    <source>
        <dbReference type="SAM" id="Phobius"/>
    </source>
</evidence>
<dbReference type="EMBL" id="JBHRTN010000004">
    <property type="protein sequence ID" value="MFC3123997.1"/>
    <property type="molecule type" value="Genomic_DNA"/>
</dbReference>
<evidence type="ECO:0000313" key="3">
    <source>
        <dbReference type="Proteomes" id="UP001595593"/>
    </source>
</evidence>
<evidence type="ECO:0000313" key="2">
    <source>
        <dbReference type="EMBL" id="MFC3123997.1"/>
    </source>
</evidence>